<reference evidence="4" key="1">
    <citation type="journal article" date="2019" name="Int. J. Syst. Evol. Microbiol.">
        <title>The Global Catalogue of Microorganisms (GCM) 10K type strain sequencing project: providing services to taxonomists for standard genome sequencing and annotation.</title>
        <authorList>
            <consortium name="The Broad Institute Genomics Platform"/>
            <consortium name="The Broad Institute Genome Sequencing Center for Infectious Disease"/>
            <person name="Wu L."/>
            <person name="Ma J."/>
        </authorList>
    </citation>
    <scope>NUCLEOTIDE SEQUENCE [LARGE SCALE GENOMIC DNA]</scope>
    <source>
        <strain evidence="4">CGMCC 4.7455</strain>
    </source>
</reference>
<dbReference type="SUPFAM" id="SSF47413">
    <property type="entry name" value="lambda repressor-like DNA-binding domains"/>
    <property type="match status" value="1"/>
</dbReference>
<dbReference type="CDD" id="cd00093">
    <property type="entry name" value="HTH_XRE"/>
    <property type="match status" value="1"/>
</dbReference>
<sequence length="424" mass="44979">MSDGDGSEAARRALGRHLRVLFEGCGLSLRGFTHRYGFSPSAISRYLSGERLPRKAFLDALLAEHGRQAGAPLTEEARRLTFTLYRAALEAGGSATLLELYELELRLEELTAELERLRARATHPRQPTDGAFPGGQGEPGDREEELRARHGALLVQYDRIRAQIAHRESSLGDGDRGLRAPTAPPPFPGGEVMADSVPRRERTAPPGPSRATAGSRVPWLIAAAATVAAAVLLFLRLTAQGEDSGAPVSQGDPPAAVRSSEPGSPAPRQSPSASPSASRSTPPAARPLSAMVPQDGSETLTPGSFRLAGRDYPDSLSRDCQFSGDALSGGTEYVLEGRYTRFTATVGITAGPDNADAVGTFGVRVDGKLAGSWTATRDRTASIKVDLTGAERLTLQTVDLVGDPLFCKVKDFVWADPHLTPAPS</sequence>
<feature type="compositionally biased region" description="Low complexity" evidence="1">
    <location>
        <begin position="262"/>
        <end position="290"/>
    </location>
</feature>
<gene>
    <name evidence="3" type="ORF">ACFSJS_16390</name>
</gene>
<name>A0ABW4PME5_9ACTN</name>
<dbReference type="Pfam" id="PF08305">
    <property type="entry name" value="NPCBM"/>
    <property type="match status" value="1"/>
</dbReference>
<dbReference type="Pfam" id="PF13560">
    <property type="entry name" value="HTH_31"/>
    <property type="match status" value="1"/>
</dbReference>
<dbReference type="InterPro" id="IPR038637">
    <property type="entry name" value="NPCBM_sf"/>
</dbReference>
<organism evidence="3 4">
    <name type="scientific">Streptomyces desertarenae</name>
    <dbReference type="NCBI Taxonomy" id="2666184"/>
    <lineage>
        <taxon>Bacteria</taxon>
        <taxon>Bacillati</taxon>
        <taxon>Actinomycetota</taxon>
        <taxon>Actinomycetes</taxon>
        <taxon>Kitasatosporales</taxon>
        <taxon>Streptomycetaceae</taxon>
        <taxon>Streptomyces</taxon>
    </lineage>
</organism>
<comment type="caution">
    <text evidence="3">The sequence shown here is derived from an EMBL/GenBank/DDBJ whole genome shotgun (WGS) entry which is preliminary data.</text>
</comment>
<feature type="domain" description="Glycosyl hydrolase family 98 putative carbohydrate-binding module" evidence="2">
    <location>
        <begin position="332"/>
        <end position="400"/>
    </location>
</feature>
<evidence type="ECO:0000313" key="3">
    <source>
        <dbReference type="EMBL" id="MFD1831230.1"/>
    </source>
</evidence>
<evidence type="ECO:0000313" key="4">
    <source>
        <dbReference type="Proteomes" id="UP001597365"/>
    </source>
</evidence>
<keyword evidence="4" id="KW-1185">Reference proteome</keyword>
<protein>
    <submittedName>
        <fullName evidence="3">NPCBM/NEW2 domain-containing protein</fullName>
    </submittedName>
</protein>
<dbReference type="RefSeq" id="WP_380900949.1">
    <property type="nucleotide sequence ID" value="NZ_JBHUFU010000009.1"/>
</dbReference>
<proteinExistence type="predicted"/>
<dbReference type="InterPro" id="IPR008979">
    <property type="entry name" value="Galactose-bd-like_sf"/>
</dbReference>
<evidence type="ECO:0000259" key="2">
    <source>
        <dbReference type="Pfam" id="PF08305"/>
    </source>
</evidence>
<dbReference type="EMBL" id="JBHUFU010000009">
    <property type="protein sequence ID" value="MFD1831230.1"/>
    <property type="molecule type" value="Genomic_DNA"/>
</dbReference>
<accession>A0ABW4PME5</accession>
<dbReference type="InterPro" id="IPR013222">
    <property type="entry name" value="Glyco_hyd_98_carb-bd"/>
</dbReference>
<dbReference type="Proteomes" id="UP001597365">
    <property type="component" value="Unassembled WGS sequence"/>
</dbReference>
<feature type="compositionally biased region" description="Basic and acidic residues" evidence="1">
    <location>
        <begin position="168"/>
        <end position="178"/>
    </location>
</feature>
<feature type="region of interest" description="Disordered" evidence="1">
    <location>
        <begin position="168"/>
        <end position="213"/>
    </location>
</feature>
<dbReference type="Gene3D" id="2.60.120.1060">
    <property type="entry name" value="NPCBM/NEW2 domain"/>
    <property type="match status" value="1"/>
</dbReference>
<dbReference type="InterPro" id="IPR010982">
    <property type="entry name" value="Lambda_DNA-bd_dom_sf"/>
</dbReference>
<dbReference type="SUPFAM" id="SSF49785">
    <property type="entry name" value="Galactose-binding domain-like"/>
    <property type="match status" value="1"/>
</dbReference>
<evidence type="ECO:0000256" key="1">
    <source>
        <dbReference type="SAM" id="MobiDB-lite"/>
    </source>
</evidence>
<feature type="region of interest" description="Disordered" evidence="1">
    <location>
        <begin position="119"/>
        <end position="146"/>
    </location>
</feature>
<dbReference type="InterPro" id="IPR001387">
    <property type="entry name" value="Cro/C1-type_HTH"/>
</dbReference>
<feature type="region of interest" description="Disordered" evidence="1">
    <location>
        <begin position="242"/>
        <end position="308"/>
    </location>
</feature>